<dbReference type="EC" id="2.7.7.49" evidence="1"/>
<evidence type="ECO:0000313" key="3">
    <source>
        <dbReference type="EMBL" id="OTA01947.1"/>
    </source>
</evidence>
<gene>
    <name evidence="3" type="ORF">A9Z42_0022850</name>
</gene>
<dbReference type="EMBL" id="LFMI01000257">
    <property type="protein sequence ID" value="OTA01947.1"/>
    <property type="molecule type" value="Genomic_DNA"/>
</dbReference>
<keyword evidence="1" id="KW-0695">RNA-directed DNA polymerase</keyword>
<comment type="catalytic activity">
    <reaction evidence="1">
        <text>DNA(n) + a 2'-deoxyribonucleoside 5'-triphosphate = DNA(n+1) + diphosphate</text>
        <dbReference type="Rhea" id="RHEA:22508"/>
        <dbReference type="Rhea" id="RHEA-COMP:17339"/>
        <dbReference type="Rhea" id="RHEA-COMP:17340"/>
        <dbReference type="ChEBI" id="CHEBI:33019"/>
        <dbReference type="ChEBI" id="CHEBI:61560"/>
        <dbReference type="ChEBI" id="CHEBI:173112"/>
        <dbReference type="EC" id="2.7.7.49"/>
    </reaction>
</comment>
<name>A0A2H2Z0D6_TRIPA</name>
<dbReference type="GO" id="GO:0000333">
    <property type="term" value="C:telomerase catalytic core complex"/>
    <property type="evidence" value="ECO:0007669"/>
    <property type="project" value="TreeGrafter"/>
</dbReference>
<organism evidence="3 4">
    <name type="scientific">Trichoderma parareesei</name>
    <name type="common">Filamentous fungus</name>
    <dbReference type="NCBI Taxonomy" id="858221"/>
    <lineage>
        <taxon>Eukaryota</taxon>
        <taxon>Fungi</taxon>
        <taxon>Dikarya</taxon>
        <taxon>Ascomycota</taxon>
        <taxon>Pezizomycotina</taxon>
        <taxon>Sordariomycetes</taxon>
        <taxon>Hypocreomycetidae</taxon>
        <taxon>Hypocreales</taxon>
        <taxon>Hypocreaceae</taxon>
        <taxon>Trichoderma</taxon>
    </lineage>
</organism>
<comment type="caution">
    <text evidence="3">The sequence shown here is derived from an EMBL/GenBank/DDBJ whole genome shotgun (WGS) entry which is preliminary data.</text>
</comment>
<proteinExistence type="inferred from homology"/>
<protein>
    <recommendedName>
        <fullName evidence="1">Telomerase reverse transcriptase</fullName>
        <ecNumber evidence="1">2.7.7.49</ecNumber>
    </recommendedName>
    <alternativeName>
        <fullName evidence="1">Telomerase catalytic subunit</fullName>
    </alternativeName>
</protein>
<dbReference type="GO" id="GO:0046872">
    <property type="term" value="F:metal ion binding"/>
    <property type="evidence" value="ECO:0007669"/>
    <property type="project" value="UniProtKB-KW"/>
</dbReference>
<dbReference type="OrthoDB" id="289721at2759"/>
<keyword evidence="1" id="KW-0158">Chromosome</keyword>
<dbReference type="PANTHER" id="PTHR12066:SF0">
    <property type="entry name" value="TELOMERASE REVERSE TRANSCRIPTASE"/>
    <property type="match status" value="1"/>
</dbReference>
<dbReference type="GO" id="GO:0003720">
    <property type="term" value="F:telomerase activity"/>
    <property type="evidence" value="ECO:0007669"/>
    <property type="project" value="InterPro"/>
</dbReference>
<dbReference type="AlphaFoldDB" id="A0A2H2Z0D6"/>
<keyword evidence="1" id="KW-0808">Transferase</keyword>
<keyword evidence="1" id="KW-0460">Magnesium</keyword>
<accession>A0A2H2Z0D6</accession>
<comment type="function">
    <text evidence="1">Telomerase is a ribonucleoprotein enzyme essential for the replication of chromosome termini in most eukaryotes. It elongates telomeres. It is a reverse transcriptase that adds simple sequence repeats to chromosome ends by copying a template sequence within the RNA component of the enzyme.</text>
</comment>
<comment type="subcellular location">
    <subcellularLocation>
        <location evidence="1">Nucleus</location>
    </subcellularLocation>
    <subcellularLocation>
        <location evidence="1">Chromosome</location>
        <location evidence="1">Telomere</location>
    </subcellularLocation>
</comment>
<feature type="region of interest" description="Disordered" evidence="2">
    <location>
        <begin position="405"/>
        <end position="429"/>
    </location>
</feature>
<comment type="similarity">
    <text evidence="1">Belongs to the reverse transcriptase family. Telomerase subfamily.</text>
</comment>
<keyword evidence="1" id="KW-0479">Metal-binding</keyword>
<evidence type="ECO:0000256" key="1">
    <source>
        <dbReference type="RuleBase" id="RU365061"/>
    </source>
</evidence>
<sequence length="429" mass="47976">MSRGKKRKRGVNDASPNQGSASSKRYTPVKKDILQQHYPLVCTLREYVLSELPDTSRIRRKKIAALGSGPDVNEAETQLARVLDTALVGTGPSIPKSDPGASTWEQWVSFSQKGDESYVTISKGIASSFGKQSEIVDFVIWLLFSREKAGPWPKHVLCDGFRKSAREDQSARSTIPGIYSYYPNFHEKALREAPWPHLLALLGQAGEKVMIELLSKCSIFLKVDAGLDNYVQLTGVPLSELDTKTQDDVSKSRVRKPSEITLVRSRIFYAKPTTTAKGSVHAGFKHIHALNRYPYVREVAGTSADSQQSTEIWQKNEMNTIKLMMHIFPRQFGLHNVFTSAVDKTQTAQKFQDYTFREDEINKKIGLGKQSAEKGLSKLPKRLRGSTKELVRRLQLLHGRFANPLSTDAESSDASRISDQAAHTPASRR</sequence>
<reference evidence="3 4" key="1">
    <citation type="journal article" date="2015" name="Genome Announc.">
        <title>Genome sequence and annotation of Trichoderma parareesei, the ancestor of the cellulase producer Trichoderma reesei.</title>
        <authorList>
            <person name="Yang D."/>
            <person name="Pomraning K."/>
            <person name="Kopchinskiy A."/>
            <person name="Karimi Aghcheh R."/>
            <person name="Atanasova L."/>
            <person name="Chenthamara K."/>
            <person name="Baker S.E."/>
            <person name="Zhang R."/>
            <person name="Shen Q."/>
            <person name="Freitag M."/>
            <person name="Kubicek C.P."/>
            <person name="Druzhinina I.S."/>
        </authorList>
    </citation>
    <scope>NUCLEOTIDE SEQUENCE [LARGE SCALE GENOMIC DNA]</scope>
    <source>
        <strain evidence="3 4">CBS 125925</strain>
    </source>
</reference>
<evidence type="ECO:0000256" key="2">
    <source>
        <dbReference type="SAM" id="MobiDB-lite"/>
    </source>
</evidence>
<feature type="compositionally biased region" description="Polar residues" evidence="2">
    <location>
        <begin position="14"/>
        <end position="25"/>
    </location>
</feature>
<evidence type="ECO:0000313" key="4">
    <source>
        <dbReference type="Proteomes" id="UP000219286"/>
    </source>
</evidence>
<keyword evidence="1" id="KW-0539">Nucleus</keyword>
<keyword evidence="1" id="KW-0548">Nucleotidyltransferase</keyword>
<dbReference type="GO" id="GO:0000781">
    <property type="term" value="C:chromosome, telomeric region"/>
    <property type="evidence" value="ECO:0007669"/>
    <property type="project" value="UniProtKB-SubCell"/>
</dbReference>
<feature type="compositionally biased region" description="Polar residues" evidence="2">
    <location>
        <begin position="405"/>
        <end position="418"/>
    </location>
</feature>
<dbReference type="Proteomes" id="UP000219286">
    <property type="component" value="Unassembled WGS sequence"/>
</dbReference>
<dbReference type="InterPro" id="IPR003545">
    <property type="entry name" value="Telomerase_RT"/>
</dbReference>
<dbReference type="GO" id="GO:0042162">
    <property type="term" value="F:telomeric DNA binding"/>
    <property type="evidence" value="ECO:0007669"/>
    <property type="project" value="TreeGrafter"/>
</dbReference>
<dbReference type="GO" id="GO:0007004">
    <property type="term" value="P:telomere maintenance via telomerase"/>
    <property type="evidence" value="ECO:0007669"/>
    <property type="project" value="TreeGrafter"/>
</dbReference>
<feature type="region of interest" description="Disordered" evidence="2">
    <location>
        <begin position="1"/>
        <end position="28"/>
    </location>
</feature>
<keyword evidence="1" id="KW-0779">Telomere</keyword>
<dbReference type="PANTHER" id="PTHR12066">
    <property type="entry name" value="TELOMERASE REVERSE TRANSCRIPTASE"/>
    <property type="match status" value="1"/>
</dbReference>
<keyword evidence="4" id="KW-1185">Reference proteome</keyword>
<dbReference type="GO" id="GO:0070034">
    <property type="term" value="F:telomerase RNA binding"/>
    <property type="evidence" value="ECO:0007669"/>
    <property type="project" value="TreeGrafter"/>
</dbReference>